<evidence type="ECO:0000256" key="1">
    <source>
        <dbReference type="SAM" id="MobiDB-lite"/>
    </source>
</evidence>
<keyword evidence="5" id="KW-1185">Reference proteome</keyword>
<organism evidence="4 5">
    <name type="scientific">Cimex lectularius</name>
    <name type="common">Bed bug</name>
    <name type="synonym">Acanthia lectularia</name>
    <dbReference type="NCBI Taxonomy" id="79782"/>
    <lineage>
        <taxon>Eukaryota</taxon>
        <taxon>Metazoa</taxon>
        <taxon>Ecdysozoa</taxon>
        <taxon>Arthropoda</taxon>
        <taxon>Hexapoda</taxon>
        <taxon>Insecta</taxon>
        <taxon>Pterygota</taxon>
        <taxon>Neoptera</taxon>
        <taxon>Paraneoptera</taxon>
        <taxon>Hemiptera</taxon>
        <taxon>Heteroptera</taxon>
        <taxon>Panheteroptera</taxon>
        <taxon>Cimicomorpha</taxon>
        <taxon>Cimicidae</taxon>
        <taxon>Cimex</taxon>
    </lineage>
</organism>
<dbReference type="GO" id="GO:0003676">
    <property type="term" value="F:nucleic acid binding"/>
    <property type="evidence" value="ECO:0007669"/>
    <property type="project" value="InterPro"/>
</dbReference>
<name>A0A8I6TFQ7_CIMLE</name>
<dbReference type="InterPro" id="IPR000253">
    <property type="entry name" value="FHA_dom"/>
</dbReference>
<dbReference type="SUPFAM" id="SSF49879">
    <property type="entry name" value="SMAD/FHA domain"/>
    <property type="match status" value="1"/>
</dbReference>
<dbReference type="InterPro" id="IPR000467">
    <property type="entry name" value="G_patch_dom"/>
</dbReference>
<feature type="compositionally biased region" description="Acidic residues" evidence="1">
    <location>
        <begin position="162"/>
        <end position="173"/>
    </location>
</feature>
<dbReference type="KEGG" id="clec:106668522"/>
<evidence type="ECO:0000259" key="2">
    <source>
        <dbReference type="PROSITE" id="PS50006"/>
    </source>
</evidence>
<feature type="region of interest" description="Disordered" evidence="1">
    <location>
        <begin position="358"/>
        <end position="381"/>
    </location>
</feature>
<evidence type="ECO:0000313" key="4">
    <source>
        <dbReference type="EnsemblMetazoa" id="XP_014252856.1"/>
    </source>
</evidence>
<evidence type="ECO:0008006" key="6">
    <source>
        <dbReference type="Google" id="ProtNLM"/>
    </source>
</evidence>
<sequence length="476" mass="54234">MEISKYFDTESIDGDVKFKLRTLLDNLEELKALDELVYYKFLLALCRLSRKTADASTQYEEQTEKASNWGNDIVSEVKAIAEQSVSQSGFVFDRQSGSYYNETEKCFYIPDYKLYYYHQTGAYYYYDEESQSLKFYSSVNLDDVQTYIPKAQASDAKKGESEKEDGECSDSEDQEQKPVVIESGPKSFKPDISKHVAPSIRFIVKTTELKNLPVGKLFILTRLGGTLGREGKHDILIPDRNVSKLHSRFFYSLEDDGFNYKIVDLGSRNGTYIDGVRLSDSLTKSAPTSLNHGNVLTVGCTDLLCHIHEGDKTCSECEPNLVSKKPNIHRNIKEQHQFEQKQLRKKFGLSKGHIDYKADGKYEDRSEHRRKTEGSSHDSEKTEIASVDFAINEKNKGFKLLEKMGWKEGKTLGKEDSKGLLEPINIHPRGKRGLGASQDITDINVVEKSKKGRSKEDILTKTRKRYYNESIDVDPD</sequence>
<dbReference type="OrthoDB" id="2538319at2759"/>
<dbReference type="PROSITE" id="PS50006">
    <property type="entry name" value="FHA_DOMAIN"/>
    <property type="match status" value="1"/>
</dbReference>
<reference evidence="4" key="1">
    <citation type="submission" date="2022-01" db="UniProtKB">
        <authorList>
            <consortium name="EnsemblMetazoa"/>
        </authorList>
    </citation>
    <scope>IDENTIFICATION</scope>
</reference>
<dbReference type="InterPro" id="IPR053027">
    <property type="entry name" value="AGGF1"/>
</dbReference>
<dbReference type="Pfam" id="PF00498">
    <property type="entry name" value="FHA"/>
    <property type="match status" value="1"/>
</dbReference>
<feature type="region of interest" description="Disordered" evidence="1">
    <location>
        <begin position="152"/>
        <end position="186"/>
    </location>
</feature>
<evidence type="ECO:0000313" key="5">
    <source>
        <dbReference type="Proteomes" id="UP000494040"/>
    </source>
</evidence>
<feature type="domain" description="G-patch" evidence="3">
    <location>
        <begin position="393"/>
        <end position="441"/>
    </location>
</feature>
<dbReference type="Pfam" id="PF01585">
    <property type="entry name" value="G-patch"/>
    <property type="match status" value="1"/>
</dbReference>
<dbReference type="InterPro" id="IPR041591">
    <property type="entry name" value="OCRE"/>
</dbReference>
<dbReference type="PROSITE" id="PS50174">
    <property type="entry name" value="G_PATCH"/>
    <property type="match status" value="1"/>
</dbReference>
<dbReference type="Pfam" id="PF17780">
    <property type="entry name" value="OCRE"/>
    <property type="match status" value="1"/>
</dbReference>
<dbReference type="AlphaFoldDB" id="A0A8I6TFQ7"/>
<evidence type="ECO:0000259" key="3">
    <source>
        <dbReference type="PROSITE" id="PS50174"/>
    </source>
</evidence>
<proteinExistence type="predicted"/>
<dbReference type="SMART" id="SM00443">
    <property type="entry name" value="G_patch"/>
    <property type="match status" value="1"/>
</dbReference>
<dbReference type="InterPro" id="IPR008984">
    <property type="entry name" value="SMAD_FHA_dom_sf"/>
</dbReference>
<feature type="domain" description="FHA" evidence="2">
    <location>
        <begin position="225"/>
        <end position="278"/>
    </location>
</feature>
<dbReference type="PANTHER" id="PTHR23106:SF24">
    <property type="entry name" value="ANGIOGENIC FACTOR WITH G PATCH AND FHA DOMAINS 1"/>
    <property type="match status" value="1"/>
</dbReference>
<dbReference type="SMART" id="SM00240">
    <property type="entry name" value="FHA"/>
    <property type="match status" value="1"/>
</dbReference>
<dbReference type="EnsemblMetazoa" id="XM_014397370.2">
    <property type="protein sequence ID" value="XP_014252856.1"/>
    <property type="gene ID" value="LOC106668522"/>
</dbReference>
<dbReference type="OMA" id="MVITRCL"/>
<dbReference type="Gene3D" id="2.60.200.20">
    <property type="match status" value="1"/>
</dbReference>
<gene>
    <name evidence="4" type="primary">106668522</name>
</gene>
<protein>
    <recommendedName>
        <fullName evidence="6">Angiogenic factor with G patch and FHA domains 1</fullName>
    </recommendedName>
</protein>
<dbReference type="PANTHER" id="PTHR23106">
    <property type="entry name" value="ANGIOGENIC FACTOR WITH G PATCH AND FHA DOMAINS 1"/>
    <property type="match status" value="1"/>
</dbReference>
<dbReference type="Proteomes" id="UP000494040">
    <property type="component" value="Unassembled WGS sequence"/>
</dbReference>
<accession>A0A8I6TFQ7</accession>